<dbReference type="Proteomes" id="UP000219914">
    <property type="component" value="Unassembled WGS sequence"/>
</dbReference>
<organism evidence="1 2">
    <name type="scientific">Rhizobium hidalgonense</name>
    <dbReference type="NCBI Taxonomy" id="1538159"/>
    <lineage>
        <taxon>Bacteria</taxon>
        <taxon>Pseudomonadati</taxon>
        <taxon>Pseudomonadota</taxon>
        <taxon>Alphaproteobacteria</taxon>
        <taxon>Hyphomicrobiales</taxon>
        <taxon>Rhizobiaceae</taxon>
        <taxon>Rhizobium/Agrobacterium group</taxon>
        <taxon>Rhizobium</taxon>
    </lineage>
</organism>
<evidence type="ECO:0000313" key="1">
    <source>
        <dbReference type="EMBL" id="PDT21812.1"/>
    </source>
</evidence>
<keyword evidence="2" id="KW-1185">Reference proteome</keyword>
<protein>
    <submittedName>
        <fullName evidence="1">Uncharacterized protein</fullName>
    </submittedName>
</protein>
<sequence length="97" mass="10945">MVVIWCHDAFGDEFAVVVVLICGKGRTPMSRENMFTPDLRLDTLKVKVLNSQRLPARKLQVIGSGPFNRFKNLPATWHLMAVSKLIVTQRSSQPSHI</sequence>
<evidence type="ECO:0000313" key="2">
    <source>
        <dbReference type="Proteomes" id="UP000219914"/>
    </source>
</evidence>
<comment type="caution">
    <text evidence="1">The sequence shown here is derived from an EMBL/GenBank/DDBJ whole genome shotgun (WGS) entry which is preliminary data.</text>
</comment>
<accession>A0ABX4JP15</accession>
<proteinExistence type="predicted"/>
<reference evidence="1 2" key="1">
    <citation type="submission" date="2017-09" db="EMBL/GenBank/DDBJ databases">
        <title>Comparative genomics of rhizobia isolated from Phaseolus vulgaris in China.</title>
        <authorList>
            <person name="Tong W."/>
        </authorList>
    </citation>
    <scope>NUCLEOTIDE SEQUENCE [LARGE SCALE GENOMIC DNA]</scope>
    <source>
        <strain evidence="1 2">FH14</strain>
    </source>
</reference>
<name>A0ABX4JP15_9HYPH</name>
<dbReference type="EMBL" id="NWSY01000015">
    <property type="protein sequence ID" value="PDT21812.1"/>
    <property type="molecule type" value="Genomic_DNA"/>
</dbReference>
<gene>
    <name evidence="1" type="ORF">CO674_19885</name>
</gene>